<dbReference type="Proteomes" id="UP000698028">
    <property type="component" value="Unassembled WGS sequence"/>
</dbReference>
<keyword evidence="3" id="KW-1185">Reference proteome</keyword>
<dbReference type="InterPro" id="IPR019734">
    <property type="entry name" value="TPR_rpt"/>
</dbReference>
<evidence type="ECO:0008006" key="4">
    <source>
        <dbReference type="Google" id="ProtNLM"/>
    </source>
</evidence>
<accession>A0ABS6V6P8</accession>
<proteinExistence type="predicted"/>
<comment type="caution">
    <text evidence="2">The sequence shown here is derived from an EMBL/GenBank/DDBJ whole genome shotgun (WGS) entry which is preliminary data.</text>
</comment>
<organism evidence="2 3">
    <name type="scientific">Sphingomicrobium clamense</name>
    <dbReference type="NCBI Taxonomy" id="2851013"/>
    <lineage>
        <taxon>Bacteria</taxon>
        <taxon>Pseudomonadati</taxon>
        <taxon>Pseudomonadota</taxon>
        <taxon>Alphaproteobacteria</taxon>
        <taxon>Sphingomonadales</taxon>
        <taxon>Sphingomonadaceae</taxon>
        <taxon>Sphingomicrobium</taxon>
    </lineage>
</organism>
<reference evidence="2 3" key="1">
    <citation type="submission" date="2021-07" db="EMBL/GenBank/DDBJ databases">
        <title>The draft genome sequence of Sphingomicrobium sp. B8.</title>
        <authorList>
            <person name="Mu L."/>
        </authorList>
    </citation>
    <scope>NUCLEOTIDE SEQUENCE [LARGE SCALE GENOMIC DNA]</scope>
    <source>
        <strain evidence="2 3">B8</strain>
    </source>
</reference>
<protein>
    <recommendedName>
        <fullName evidence="4">Tetratricopeptide repeat protein</fullName>
    </recommendedName>
</protein>
<dbReference type="PANTHER" id="PTHR45588">
    <property type="entry name" value="TPR DOMAIN-CONTAINING PROTEIN"/>
    <property type="match status" value="1"/>
</dbReference>
<gene>
    <name evidence="2" type="ORF">KTQ36_07830</name>
</gene>
<dbReference type="SMART" id="SM00028">
    <property type="entry name" value="TPR"/>
    <property type="match status" value="3"/>
</dbReference>
<name>A0ABS6V6P8_9SPHN</name>
<dbReference type="EMBL" id="JAHVAH010000001">
    <property type="protein sequence ID" value="MBW0145203.1"/>
    <property type="molecule type" value="Genomic_DNA"/>
</dbReference>
<sequence length="510" mass="55261">MLRSALLAGACLMATPALAQHHASSMDGPQPLLDGYGNGGWEITTDVPEAQAYFSNAMELGHAFAHQKAIDAARRAVELDPNCAMCLWADALLSGPTINYTVDAERTEENRLKTARAKDLAAANGTELERDLIAALEHRDYDGGGRSEGDLRYANAMRHLAVKHPRVEKVQTLTAAAIMNEPMSGDLDFSALGKAVLPYLEWAMVLDPDSTGAIHYYVHATEVAGIPEASIDVAEKLPVLAPKASHLVHMPSHVFYWVGRYQDAADVNLAAVNIGISEAEALGMNPNEGVWDLPYHVHNVVFGLGGALMADDAKTALELGLPLIEHSRDAEEAGFYLQTVAGAGYFAASRYLPLDETMALEAPKLPFLKALYHYARGEALARAGDLAGVKAELAEMPPEGVGERKREDFSLLANQTLDIAYRVLSGRIAMMEGRNEDAYDLFLEAAEIQEGEPYKFLADPPLWWFPVRRETAAAKLAMGDIEGAEQEIERALDVRPLDPVAMAMSGNVAD</sequence>
<feature type="signal peptide" evidence="1">
    <location>
        <begin position="1"/>
        <end position="19"/>
    </location>
</feature>
<feature type="chain" id="PRO_5046544589" description="Tetratricopeptide repeat protein" evidence="1">
    <location>
        <begin position="20"/>
        <end position="510"/>
    </location>
</feature>
<keyword evidence="1" id="KW-0732">Signal</keyword>
<dbReference type="PANTHER" id="PTHR45588:SF1">
    <property type="entry name" value="WW DOMAIN-CONTAINING PROTEIN"/>
    <property type="match status" value="1"/>
</dbReference>
<evidence type="ECO:0000313" key="2">
    <source>
        <dbReference type="EMBL" id="MBW0145203.1"/>
    </source>
</evidence>
<dbReference type="RefSeq" id="WP_218633127.1">
    <property type="nucleotide sequence ID" value="NZ_JAHVAH010000001.1"/>
</dbReference>
<evidence type="ECO:0000256" key="1">
    <source>
        <dbReference type="SAM" id="SignalP"/>
    </source>
</evidence>
<evidence type="ECO:0000313" key="3">
    <source>
        <dbReference type="Proteomes" id="UP000698028"/>
    </source>
</evidence>